<protein>
    <recommendedName>
        <fullName evidence="8">Glycerol-3-phosphate dehydrogenase [NAD(+)]</fullName>
        <ecNumber evidence="8">1.1.1.8</ecNumber>
    </recommendedName>
</protein>
<dbReference type="Gene3D" id="3.40.50.720">
    <property type="entry name" value="NAD(P)-binding Rossmann-like Domain"/>
    <property type="match status" value="1"/>
</dbReference>
<dbReference type="FunFam" id="1.10.1040.10:FF:000001">
    <property type="entry name" value="Glycerol-3-phosphate dehydrogenase [NAD(P)+]"/>
    <property type="match status" value="1"/>
</dbReference>
<evidence type="ECO:0000256" key="2">
    <source>
        <dbReference type="ARBA" id="ARBA00023002"/>
    </source>
</evidence>
<comment type="caution">
    <text evidence="11">The sequence shown here is derived from an EMBL/GenBank/DDBJ whole genome shotgun (WGS) entry which is preliminary data.</text>
</comment>
<dbReference type="SUPFAM" id="SSF48179">
    <property type="entry name" value="6-phosphogluconate dehydrogenase C-terminal domain-like"/>
    <property type="match status" value="1"/>
</dbReference>
<dbReference type="PANTHER" id="PTHR11728:SF1">
    <property type="entry name" value="GLYCEROL-3-PHOSPHATE DEHYDROGENASE [NAD(+)] 2, CHLOROPLASTIC"/>
    <property type="match status" value="1"/>
</dbReference>
<keyword evidence="12" id="KW-1185">Reference proteome</keyword>
<dbReference type="Gene3D" id="1.10.1040.10">
    <property type="entry name" value="N-(1-d-carboxylethyl)-l-norvaline Dehydrogenase, domain 2"/>
    <property type="match status" value="1"/>
</dbReference>
<dbReference type="PRINTS" id="PR00077">
    <property type="entry name" value="GPDHDRGNASE"/>
</dbReference>
<proteinExistence type="inferred from homology"/>
<evidence type="ECO:0000256" key="8">
    <source>
        <dbReference type="RuleBase" id="RU361243"/>
    </source>
</evidence>
<dbReference type="PANTHER" id="PTHR11728">
    <property type="entry name" value="GLYCEROL-3-PHOSPHATE DEHYDROGENASE"/>
    <property type="match status" value="1"/>
</dbReference>
<dbReference type="PROSITE" id="PS00957">
    <property type="entry name" value="NAD_G3PDH"/>
    <property type="match status" value="1"/>
</dbReference>
<gene>
    <name evidence="11" type="ORF">GBAR_LOCUS18461</name>
</gene>
<dbReference type="InterPro" id="IPR011128">
    <property type="entry name" value="G3P_DH_NAD-dep_N"/>
</dbReference>
<feature type="domain" description="Glycerol-3-phosphate dehydrogenase NAD-dependent N-terminal" evidence="9">
    <location>
        <begin position="10"/>
        <end position="159"/>
    </location>
</feature>
<dbReference type="GO" id="GO:0005975">
    <property type="term" value="P:carbohydrate metabolic process"/>
    <property type="evidence" value="ECO:0007669"/>
    <property type="project" value="InterPro"/>
</dbReference>
<name>A0AA35SP42_GEOBA</name>
<evidence type="ECO:0000259" key="10">
    <source>
        <dbReference type="Pfam" id="PF07479"/>
    </source>
</evidence>
<feature type="domain" description="Glycerol-3-phosphate dehydrogenase NAD-dependent C-terminal" evidence="10">
    <location>
        <begin position="180"/>
        <end position="320"/>
    </location>
</feature>
<dbReference type="GO" id="GO:0046168">
    <property type="term" value="P:glycerol-3-phosphate catabolic process"/>
    <property type="evidence" value="ECO:0007669"/>
    <property type="project" value="UniProtKB-UniRule"/>
</dbReference>
<dbReference type="InterPro" id="IPR006109">
    <property type="entry name" value="G3P_DH_NAD-dep_C"/>
</dbReference>
<dbReference type="Pfam" id="PF01210">
    <property type="entry name" value="NAD_Gly3P_dh_N"/>
    <property type="match status" value="1"/>
</dbReference>
<keyword evidence="2 7" id="KW-0560">Oxidoreductase</keyword>
<evidence type="ECO:0000313" key="11">
    <source>
        <dbReference type="EMBL" id="CAI8032703.1"/>
    </source>
</evidence>
<dbReference type="EMBL" id="CASHTH010002619">
    <property type="protein sequence ID" value="CAI8032703.1"/>
    <property type="molecule type" value="Genomic_DNA"/>
</dbReference>
<evidence type="ECO:0000313" key="12">
    <source>
        <dbReference type="Proteomes" id="UP001174909"/>
    </source>
</evidence>
<dbReference type="Pfam" id="PF07479">
    <property type="entry name" value="NAD_Gly3P_dh_C"/>
    <property type="match status" value="1"/>
</dbReference>
<feature type="active site" description="Proton acceptor" evidence="5">
    <location>
        <position position="191"/>
    </location>
</feature>
<dbReference type="InterPro" id="IPR036291">
    <property type="entry name" value="NAD(P)-bd_dom_sf"/>
</dbReference>
<dbReference type="PIRSF" id="PIRSF000114">
    <property type="entry name" value="Glycerol-3-P_dh"/>
    <property type="match status" value="1"/>
</dbReference>
<comment type="catalytic activity">
    <reaction evidence="4 8">
        <text>sn-glycerol 3-phosphate + NAD(+) = dihydroxyacetone phosphate + NADH + H(+)</text>
        <dbReference type="Rhea" id="RHEA:11092"/>
        <dbReference type="ChEBI" id="CHEBI:15378"/>
        <dbReference type="ChEBI" id="CHEBI:57540"/>
        <dbReference type="ChEBI" id="CHEBI:57597"/>
        <dbReference type="ChEBI" id="CHEBI:57642"/>
        <dbReference type="ChEBI" id="CHEBI:57945"/>
        <dbReference type="EC" id="1.1.1.8"/>
    </reaction>
</comment>
<evidence type="ECO:0000256" key="3">
    <source>
        <dbReference type="ARBA" id="ARBA00023027"/>
    </source>
</evidence>
<dbReference type="InterPro" id="IPR008927">
    <property type="entry name" value="6-PGluconate_DH-like_C_sf"/>
</dbReference>
<feature type="binding site" evidence="6">
    <location>
        <position position="255"/>
    </location>
    <ligand>
        <name>NAD(+)</name>
        <dbReference type="ChEBI" id="CHEBI:57540"/>
    </ligand>
</feature>
<dbReference type="GO" id="GO:0051287">
    <property type="term" value="F:NAD binding"/>
    <property type="evidence" value="ECO:0007669"/>
    <property type="project" value="UniProtKB-UniRule"/>
</dbReference>
<dbReference type="GO" id="GO:0005829">
    <property type="term" value="C:cytosol"/>
    <property type="evidence" value="ECO:0007669"/>
    <property type="project" value="TreeGrafter"/>
</dbReference>
<evidence type="ECO:0000256" key="7">
    <source>
        <dbReference type="RuleBase" id="RU000437"/>
    </source>
</evidence>
<dbReference type="AlphaFoldDB" id="A0AA35SP42"/>
<organism evidence="11 12">
    <name type="scientific">Geodia barretti</name>
    <name type="common">Barrett's horny sponge</name>
    <dbReference type="NCBI Taxonomy" id="519541"/>
    <lineage>
        <taxon>Eukaryota</taxon>
        <taxon>Metazoa</taxon>
        <taxon>Porifera</taxon>
        <taxon>Demospongiae</taxon>
        <taxon>Heteroscleromorpha</taxon>
        <taxon>Tetractinellida</taxon>
        <taxon>Astrophorina</taxon>
        <taxon>Geodiidae</taxon>
        <taxon>Geodia</taxon>
    </lineage>
</organism>
<dbReference type="InterPro" id="IPR006168">
    <property type="entry name" value="G3P_DH_NAD-dep"/>
</dbReference>
<dbReference type="InterPro" id="IPR013328">
    <property type="entry name" value="6PGD_dom2"/>
</dbReference>
<dbReference type="EC" id="1.1.1.8" evidence="8"/>
<keyword evidence="3 6" id="KW-0520">NAD</keyword>
<dbReference type="NCBIfam" id="NF000940">
    <property type="entry name" value="PRK00094.1-2"/>
    <property type="match status" value="1"/>
</dbReference>
<dbReference type="Proteomes" id="UP001174909">
    <property type="component" value="Unassembled WGS sequence"/>
</dbReference>
<reference evidence="11" key="1">
    <citation type="submission" date="2023-03" db="EMBL/GenBank/DDBJ databases">
        <authorList>
            <person name="Steffen K."/>
            <person name="Cardenas P."/>
        </authorList>
    </citation>
    <scope>NUCLEOTIDE SEQUENCE</scope>
</reference>
<evidence type="ECO:0000256" key="5">
    <source>
        <dbReference type="PIRSR" id="PIRSR000114-1"/>
    </source>
</evidence>
<comment type="similarity">
    <text evidence="1 7">Belongs to the NAD-dependent glycerol-3-phosphate dehydrogenase family.</text>
</comment>
<dbReference type="SUPFAM" id="SSF51735">
    <property type="entry name" value="NAD(P)-binding Rossmann-fold domains"/>
    <property type="match status" value="1"/>
</dbReference>
<dbReference type="GO" id="GO:0141152">
    <property type="term" value="F:glycerol-3-phosphate dehydrogenase (NAD+) activity"/>
    <property type="evidence" value="ECO:0007669"/>
    <property type="project" value="UniProtKB-UniRule"/>
</dbReference>
<accession>A0AA35SP42</accession>
<sequence>MSSPLLEPRVAVVGATTWGTALAIILARKGLPVSLLARTDPEAQRLQADRRNARFLPSTPFPESLTVAADPGEALPSADLVIIAAPSHSVRDNIRSVRESLTPGVVIVSAGQRFGIARWQADEPGYGGDGICAMSGPNFADEIVQGKFASTVVAGRDSQLVNRAQEILMTGAFRVYTSDDLTGVELGGALKNIIALGAGIADGLEMGDNGKAAFITRGLAEIARLGVAAGAQALTFAGLAGLGDVIATCASRLSRNRYVGEQLTMGRSWPEIREAMNNVAEGVNTTDAALAMARELGVEMPITEATYRVLFEDLSPHDAVNQLMERPPRSEW</sequence>
<evidence type="ECO:0000256" key="4">
    <source>
        <dbReference type="ARBA" id="ARBA00048683"/>
    </source>
</evidence>
<evidence type="ECO:0000259" key="9">
    <source>
        <dbReference type="Pfam" id="PF01210"/>
    </source>
</evidence>
<evidence type="ECO:0000256" key="1">
    <source>
        <dbReference type="ARBA" id="ARBA00011009"/>
    </source>
</evidence>
<dbReference type="HAMAP" id="MF_00394">
    <property type="entry name" value="NAD_Glyc3P_dehydrog"/>
    <property type="match status" value="1"/>
</dbReference>
<dbReference type="NCBIfam" id="NF000942">
    <property type="entry name" value="PRK00094.1-4"/>
    <property type="match status" value="1"/>
</dbReference>
<feature type="binding site" evidence="6">
    <location>
        <position position="140"/>
    </location>
    <ligand>
        <name>NAD(+)</name>
        <dbReference type="ChEBI" id="CHEBI:57540"/>
    </ligand>
</feature>
<evidence type="ECO:0000256" key="6">
    <source>
        <dbReference type="PIRSR" id="PIRSR000114-3"/>
    </source>
</evidence>